<keyword evidence="2" id="KW-1003">Cell membrane</keyword>
<dbReference type="Proteomes" id="UP000632454">
    <property type="component" value="Unassembled WGS sequence"/>
</dbReference>
<evidence type="ECO:0000259" key="10">
    <source>
        <dbReference type="Pfam" id="PF13231"/>
    </source>
</evidence>
<accession>A0ABQ1U687</accession>
<evidence type="ECO:0000256" key="1">
    <source>
        <dbReference type="ARBA" id="ARBA00004651"/>
    </source>
</evidence>
<feature type="compositionally biased region" description="Gly residues" evidence="8">
    <location>
        <begin position="523"/>
        <end position="549"/>
    </location>
</feature>
<feature type="domain" description="Glycosyltransferase RgtA/B/C/D-like" evidence="10">
    <location>
        <begin position="93"/>
        <end position="253"/>
    </location>
</feature>
<feature type="region of interest" description="Disordered" evidence="8">
    <location>
        <begin position="512"/>
        <end position="583"/>
    </location>
</feature>
<feature type="transmembrane region" description="Helical" evidence="9">
    <location>
        <begin position="114"/>
        <end position="134"/>
    </location>
</feature>
<keyword evidence="5 9" id="KW-0812">Transmembrane</keyword>
<keyword evidence="4" id="KW-0808">Transferase</keyword>
<feature type="region of interest" description="Disordered" evidence="8">
    <location>
        <begin position="1"/>
        <end position="31"/>
    </location>
</feature>
<feature type="transmembrane region" description="Helical" evidence="9">
    <location>
        <begin position="146"/>
        <end position="166"/>
    </location>
</feature>
<evidence type="ECO:0000313" key="12">
    <source>
        <dbReference type="EMBL" id="GGF10023.1"/>
    </source>
</evidence>
<evidence type="ECO:0008006" key="14">
    <source>
        <dbReference type="Google" id="ProtNLM"/>
    </source>
</evidence>
<evidence type="ECO:0000313" key="13">
    <source>
        <dbReference type="Proteomes" id="UP000632454"/>
    </source>
</evidence>
<name>A0ABQ1U687_9NOCA</name>
<evidence type="ECO:0000256" key="9">
    <source>
        <dbReference type="SAM" id="Phobius"/>
    </source>
</evidence>
<evidence type="ECO:0000256" key="3">
    <source>
        <dbReference type="ARBA" id="ARBA00022676"/>
    </source>
</evidence>
<evidence type="ECO:0000256" key="5">
    <source>
        <dbReference type="ARBA" id="ARBA00022692"/>
    </source>
</evidence>
<dbReference type="InterPro" id="IPR050297">
    <property type="entry name" value="LipidA_mod_glycosyltrf_83"/>
</dbReference>
<comment type="subcellular location">
    <subcellularLocation>
        <location evidence="1">Cell membrane</location>
        <topology evidence="1">Multi-pass membrane protein</topology>
    </subcellularLocation>
</comment>
<feature type="transmembrane region" description="Helical" evidence="9">
    <location>
        <begin position="396"/>
        <end position="415"/>
    </location>
</feature>
<keyword evidence="3" id="KW-0328">Glycosyltransferase</keyword>
<feature type="transmembrane region" description="Helical" evidence="9">
    <location>
        <begin position="197"/>
        <end position="230"/>
    </location>
</feature>
<dbReference type="PANTHER" id="PTHR33908">
    <property type="entry name" value="MANNOSYLTRANSFERASE YKCB-RELATED"/>
    <property type="match status" value="1"/>
</dbReference>
<evidence type="ECO:0000259" key="11">
    <source>
        <dbReference type="Pfam" id="PF24878"/>
    </source>
</evidence>
<proteinExistence type="predicted"/>
<feature type="transmembrane region" description="Helical" evidence="9">
    <location>
        <begin position="427"/>
        <end position="447"/>
    </location>
</feature>
<keyword evidence="6 9" id="KW-1133">Transmembrane helix</keyword>
<evidence type="ECO:0000256" key="6">
    <source>
        <dbReference type="ARBA" id="ARBA00022989"/>
    </source>
</evidence>
<feature type="transmembrane region" description="Helical" evidence="9">
    <location>
        <begin position="333"/>
        <end position="352"/>
    </location>
</feature>
<organism evidence="12 13">
    <name type="scientific">Williamsia phyllosphaerae</name>
    <dbReference type="NCBI Taxonomy" id="885042"/>
    <lineage>
        <taxon>Bacteria</taxon>
        <taxon>Bacillati</taxon>
        <taxon>Actinomycetota</taxon>
        <taxon>Actinomycetes</taxon>
        <taxon>Mycobacteriales</taxon>
        <taxon>Nocardiaceae</taxon>
        <taxon>Williamsia</taxon>
    </lineage>
</organism>
<dbReference type="EMBL" id="BMCS01000001">
    <property type="protein sequence ID" value="GGF10023.1"/>
    <property type="molecule type" value="Genomic_DNA"/>
</dbReference>
<evidence type="ECO:0000256" key="4">
    <source>
        <dbReference type="ARBA" id="ARBA00022679"/>
    </source>
</evidence>
<feature type="transmembrane region" description="Helical" evidence="9">
    <location>
        <begin position="372"/>
        <end position="390"/>
    </location>
</feature>
<evidence type="ECO:0000256" key="7">
    <source>
        <dbReference type="ARBA" id="ARBA00023136"/>
    </source>
</evidence>
<dbReference type="InterPro" id="IPR038731">
    <property type="entry name" value="RgtA/B/C-like"/>
</dbReference>
<sequence length="689" mass="70226">MTTLFAPAPPGADPAPDGGRHRDRSSTPSMRSRLLTKAPLPVLLIVTAILYLWNLSINGYANTFYAAAAQAGGTSWKAWFFGSLDAQNFITVDKPPASLWVTGLSVRIFGMNSWAVLMPQALMGVAAVALLYALVRRSVSDPRRGVAAGLIAGAVLAFTPAAALMFRFNNPDALLVLLMVAAAYCLVRAVPTASWKWLALVGVALGFAFLTKMLQGLLVLPAFALVYLLLADTGWLRRIGHLLIAGVSLIVGAGWWVLVVALWPAGSRPYIGGSTDNTVMDLVLGYNGLGRILGNSGGGGGGGGMGGNGAAGSSFGGATGLNRLFGSEMGYEISWLLPVALFVIVFGLYLVVRQFIRVRDTERLGRVEKAGLLMWAGWLIVTGLIFSFMSGTIHPYYTVALAPAIAALVGLGSVFAWELRHRWDGRIAMSAMIALAVGWSIVLLNRADFGPVWARWLIGAAAVFAVLVILVGGRLGFRKAVAAAVIVGALAGFGSTAAFGIATSATAHSGSIPTAVQTSDSSGGMGGGPGGGMGGMRPGGTGGTQGAQAGGTAPTGAPGQASTSTSGQGASRTGGGGMGGQSTSSELTALLKATTTKWAAATSGSQSASGIEIASGTSVMAIGGWSGDPTPTLAQFIAYVQDGKIGYYIGSGQGGGPGGSSSSATEISTWVAANYTATTVGGQTVYKLT</sequence>
<keyword evidence="7 9" id="KW-0472">Membrane</keyword>
<feature type="transmembrane region" description="Helical" evidence="9">
    <location>
        <begin position="453"/>
        <end position="473"/>
    </location>
</feature>
<dbReference type="InterPro" id="IPR056785">
    <property type="entry name" value="YkcA/B-like_C"/>
</dbReference>
<feature type="transmembrane region" description="Helical" evidence="9">
    <location>
        <begin position="242"/>
        <end position="263"/>
    </location>
</feature>
<feature type="domain" description="Putative mannosyltransferase YkcA/B-like C-terminal" evidence="11">
    <location>
        <begin position="590"/>
        <end position="674"/>
    </location>
</feature>
<feature type="compositionally biased region" description="Low complexity" evidence="8">
    <location>
        <begin position="550"/>
        <end position="571"/>
    </location>
</feature>
<feature type="transmembrane region" description="Helical" evidence="9">
    <location>
        <begin position="173"/>
        <end position="191"/>
    </location>
</feature>
<reference evidence="13" key="1">
    <citation type="journal article" date="2019" name="Int. J. Syst. Evol. Microbiol.">
        <title>The Global Catalogue of Microorganisms (GCM) 10K type strain sequencing project: providing services to taxonomists for standard genome sequencing and annotation.</title>
        <authorList>
            <consortium name="The Broad Institute Genomics Platform"/>
            <consortium name="The Broad Institute Genome Sequencing Center for Infectious Disease"/>
            <person name="Wu L."/>
            <person name="Ma J."/>
        </authorList>
    </citation>
    <scope>NUCLEOTIDE SEQUENCE [LARGE SCALE GENOMIC DNA]</scope>
    <source>
        <strain evidence="13">CCM 7855</strain>
    </source>
</reference>
<feature type="transmembrane region" description="Helical" evidence="9">
    <location>
        <begin position="34"/>
        <end position="53"/>
    </location>
</feature>
<keyword evidence="13" id="KW-1185">Reference proteome</keyword>
<evidence type="ECO:0000256" key="2">
    <source>
        <dbReference type="ARBA" id="ARBA00022475"/>
    </source>
</evidence>
<comment type="caution">
    <text evidence="12">The sequence shown here is derived from an EMBL/GenBank/DDBJ whole genome shotgun (WGS) entry which is preliminary data.</text>
</comment>
<feature type="transmembrane region" description="Helical" evidence="9">
    <location>
        <begin position="480"/>
        <end position="502"/>
    </location>
</feature>
<dbReference type="RefSeq" id="WP_371873776.1">
    <property type="nucleotide sequence ID" value="NZ_BMCS01000001.1"/>
</dbReference>
<feature type="compositionally biased region" description="Polar residues" evidence="8">
    <location>
        <begin position="512"/>
        <end position="522"/>
    </location>
</feature>
<dbReference type="Pfam" id="PF13231">
    <property type="entry name" value="PMT_2"/>
    <property type="match status" value="1"/>
</dbReference>
<gene>
    <name evidence="12" type="ORF">GCM10007298_02470</name>
</gene>
<evidence type="ECO:0000256" key="8">
    <source>
        <dbReference type="SAM" id="MobiDB-lite"/>
    </source>
</evidence>
<dbReference type="Pfam" id="PF24878">
    <property type="entry name" value="YkcB_C"/>
    <property type="match status" value="1"/>
</dbReference>
<protein>
    <recommendedName>
        <fullName evidence="14">Glycosyl transferase</fullName>
    </recommendedName>
</protein>
<dbReference type="PANTHER" id="PTHR33908:SF3">
    <property type="entry name" value="UNDECAPRENYL PHOSPHATE-ALPHA-4-AMINO-4-DEOXY-L-ARABINOSE ARABINOSYL TRANSFERASE"/>
    <property type="match status" value="1"/>
</dbReference>